<dbReference type="InterPro" id="IPR047057">
    <property type="entry name" value="MerR_fam"/>
</dbReference>
<evidence type="ECO:0000256" key="3">
    <source>
        <dbReference type="ARBA" id="ARBA00023163"/>
    </source>
</evidence>
<organism evidence="5 6">
    <name type="scientific">Rhodoglobus aureus</name>
    <dbReference type="NCBI Taxonomy" id="191497"/>
    <lineage>
        <taxon>Bacteria</taxon>
        <taxon>Bacillati</taxon>
        <taxon>Actinomycetota</taxon>
        <taxon>Actinomycetes</taxon>
        <taxon>Micrococcales</taxon>
        <taxon>Microbacteriaceae</taxon>
        <taxon>Rhodoglobus</taxon>
    </lineage>
</organism>
<feature type="domain" description="HTH merR-type" evidence="4">
    <location>
        <begin position="1"/>
        <end position="69"/>
    </location>
</feature>
<keyword evidence="3" id="KW-0804">Transcription</keyword>
<sequence>MRIGEVASAAGVPTQTIRFYERKGLLPQPQRDSNGYRAYDPAVLSRLGFIRSGQGAGLTLLEISTVLELRGEGIAPCAHVSVLLADKLHDVRRRQAELAALETELEGLISRSDRLDPARCTDAEVCHIIAPL</sequence>
<dbReference type="SMART" id="SM00422">
    <property type="entry name" value="HTH_MERR"/>
    <property type="match status" value="1"/>
</dbReference>
<accession>A0ABN1VFW4</accession>
<keyword evidence="2" id="KW-0238">DNA-binding</keyword>
<reference evidence="5 6" key="1">
    <citation type="journal article" date="2019" name="Int. J. Syst. Evol. Microbiol.">
        <title>The Global Catalogue of Microorganisms (GCM) 10K type strain sequencing project: providing services to taxonomists for standard genome sequencing and annotation.</title>
        <authorList>
            <consortium name="The Broad Institute Genomics Platform"/>
            <consortium name="The Broad Institute Genome Sequencing Center for Infectious Disease"/>
            <person name="Wu L."/>
            <person name="Ma J."/>
        </authorList>
    </citation>
    <scope>NUCLEOTIDE SEQUENCE [LARGE SCALE GENOMIC DNA]</scope>
    <source>
        <strain evidence="5 6">JCM 12762</strain>
    </source>
</reference>
<dbReference type="PANTHER" id="PTHR30204:SF94">
    <property type="entry name" value="HEAVY METAL-DEPENDENT TRANSCRIPTIONAL REGULATOR HI_0293-RELATED"/>
    <property type="match status" value="1"/>
</dbReference>
<protein>
    <submittedName>
        <fullName evidence="5">Hypoxia response transcriptional regulator</fullName>
    </submittedName>
</protein>
<dbReference type="InterPro" id="IPR009061">
    <property type="entry name" value="DNA-bd_dom_put_sf"/>
</dbReference>
<dbReference type="Pfam" id="PF13411">
    <property type="entry name" value="MerR_1"/>
    <property type="match status" value="1"/>
</dbReference>
<dbReference type="PRINTS" id="PR00040">
    <property type="entry name" value="HTHMERR"/>
</dbReference>
<dbReference type="Proteomes" id="UP001500943">
    <property type="component" value="Unassembled WGS sequence"/>
</dbReference>
<dbReference type="Gene3D" id="1.10.1660.10">
    <property type="match status" value="1"/>
</dbReference>
<evidence type="ECO:0000313" key="6">
    <source>
        <dbReference type="Proteomes" id="UP001500943"/>
    </source>
</evidence>
<dbReference type="SUPFAM" id="SSF46955">
    <property type="entry name" value="Putative DNA-binding domain"/>
    <property type="match status" value="1"/>
</dbReference>
<dbReference type="PROSITE" id="PS50937">
    <property type="entry name" value="HTH_MERR_2"/>
    <property type="match status" value="1"/>
</dbReference>
<comment type="caution">
    <text evidence="5">The sequence shown here is derived from an EMBL/GenBank/DDBJ whole genome shotgun (WGS) entry which is preliminary data.</text>
</comment>
<evidence type="ECO:0000259" key="4">
    <source>
        <dbReference type="PROSITE" id="PS50937"/>
    </source>
</evidence>
<proteinExistence type="predicted"/>
<keyword evidence="1" id="KW-0805">Transcription regulation</keyword>
<dbReference type="PANTHER" id="PTHR30204">
    <property type="entry name" value="REDOX-CYCLING DRUG-SENSING TRANSCRIPTIONAL ACTIVATOR SOXR"/>
    <property type="match status" value="1"/>
</dbReference>
<evidence type="ECO:0000313" key="5">
    <source>
        <dbReference type="EMBL" id="GAA1209663.1"/>
    </source>
</evidence>
<name>A0ABN1VFW4_9MICO</name>
<evidence type="ECO:0000256" key="2">
    <source>
        <dbReference type="ARBA" id="ARBA00023125"/>
    </source>
</evidence>
<dbReference type="EMBL" id="BAAAKW010000016">
    <property type="protein sequence ID" value="GAA1209663.1"/>
    <property type="molecule type" value="Genomic_DNA"/>
</dbReference>
<keyword evidence="6" id="KW-1185">Reference proteome</keyword>
<dbReference type="RefSeq" id="WP_343923032.1">
    <property type="nucleotide sequence ID" value="NZ_BAAAKW010000016.1"/>
</dbReference>
<evidence type="ECO:0000256" key="1">
    <source>
        <dbReference type="ARBA" id="ARBA00023015"/>
    </source>
</evidence>
<dbReference type="CDD" id="cd04770">
    <property type="entry name" value="HTH_HMRTR"/>
    <property type="match status" value="1"/>
</dbReference>
<dbReference type="InterPro" id="IPR000551">
    <property type="entry name" value="MerR-type_HTH_dom"/>
</dbReference>
<gene>
    <name evidence="5" type="ORF">GCM10009655_05910</name>
</gene>